<evidence type="ECO:0000256" key="2">
    <source>
        <dbReference type="SAM" id="MobiDB-lite"/>
    </source>
</evidence>
<feature type="compositionally biased region" description="Basic residues" evidence="2">
    <location>
        <begin position="1"/>
        <end position="10"/>
    </location>
</feature>
<dbReference type="Pfam" id="PF08059">
    <property type="entry name" value="SEP"/>
    <property type="match status" value="1"/>
</dbReference>
<dbReference type="Gene3D" id="3.30.420.210">
    <property type="entry name" value="SEP domain"/>
    <property type="match status" value="1"/>
</dbReference>
<dbReference type="InterPro" id="IPR029071">
    <property type="entry name" value="Ubiquitin-like_domsf"/>
</dbReference>
<dbReference type="OrthoDB" id="25887at2759"/>
<dbReference type="InterPro" id="IPR036241">
    <property type="entry name" value="NSFL1C_SEP_dom_sf"/>
</dbReference>
<accession>A0A836BUL3</accession>
<dbReference type="EMBL" id="JAEHOE010000088">
    <property type="protein sequence ID" value="KAG2488049.1"/>
    <property type="molecule type" value="Genomic_DNA"/>
</dbReference>
<organism evidence="5 6">
    <name type="scientific">Edaphochlamys debaryana</name>
    <dbReference type="NCBI Taxonomy" id="47281"/>
    <lineage>
        <taxon>Eukaryota</taxon>
        <taxon>Viridiplantae</taxon>
        <taxon>Chlorophyta</taxon>
        <taxon>core chlorophytes</taxon>
        <taxon>Chlorophyceae</taxon>
        <taxon>CS clade</taxon>
        <taxon>Chlamydomonadales</taxon>
        <taxon>Chlamydomonadales incertae sedis</taxon>
        <taxon>Edaphochlamys</taxon>
    </lineage>
</organism>
<feature type="region of interest" description="Disordered" evidence="2">
    <location>
        <begin position="188"/>
        <end position="278"/>
    </location>
</feature>
<dbReference type="InterPro" id="IPR012989">
    <property type="entry name" value="SEP_domain"/>
</dbReference>
<feature type="domain" description="UBX" evidence="3">
    <location>
        <begin position="609"/>
        <end position="689"/>
    </location>
</feature>
<feature type="domain" description="SEP" evidence="4">
    <location>
        <begin position="429"/>
        <end position="493"/>
    </location>
</feature>
<dbReference type="PROSITE" id="PS51399">
    <property type="entry name" value="SEP"/>
    <property type="match status" value="1"/>
</dbReference>
<dbReference type="SUPFAM" id="SSF54236">
    <property type="entry name" value="Ubiquitin-like"/>
    <property type="match status" value="1"/>
</dbReference>
<dbReference type="SUPFAM" id="SSF102848">
    <property type="entry name" value="NSFL1 (p97 ATPase) cofactor p47, SEP domain"/>
    <property type="match status" value="1"/>
</dbReference>
<dbReference type="CDD" id="cd17077">
    <property type="entry name" value="UBX_UBXN11"/>
    <property type="match status" value="1"/>
</dbReference>
<dbReference type="GO" id="GO:0043130">
    <property type="term" value="F:ubiquitin binding"/>
    <property type="evidence" value="ECO:0007669"/>
    <property type="project" value="TreeGrafter"/>
</dbReference>
<dbReference type="Gene3D" id="3.10.20.90">
    <property type="entry name" value="Phosphatidylinositol 3-kinase Catalytic Subunit, Chain A, domain 1"/>
    <property type="match status" value="1"/>
</dbReference>
<feature type="compositionally biased region" description="Low complexity" evidence="2">
    <location>
        <begin position="200"/>
        <end position="216"/>
    </location>
</feature>
<dbReference type="GO" id="GO:0043161">
    <property type="term" value="P:proteasome-mediated ubiquitin-dependent protein catabolic process"/>
    <property type="evidence" value="ECO:0007669"/>
    <property type="project" value="TreeGrafter"/>
</dbReference>
<dbReference type="PROSITE" id="PS50033">
    <property type="entry name" value="UBX"/>
    <property type="match status" value="1"/>
</dbReference>
<feature type="region of interest" description="Disordered" evidence="2">
    <location>
        <begin position="1"/>
        <end position="69"/>
    </location>
</feature>
<feature type="region of interest" description="Disordered" evidence="2">
    <location>
        <begin position="320"/>
        <end position="381"/>
    </location>
</feature>
<name>A0A836BUL3_9CHLO</name>
<dbReference type="Pfam" id="PF00789">
    <property type="entry name" value="UBX"/>
    <property type="match status" value="1"/>
</dbReference>
<evidence type="ECO:0000313" key="5">
    <source>
        <dbReference type="EMBL" id="KAG2488049.1"/>
    </source>
</evidence>
<keyword evidence="1" id="KW-0175">Coiled coil</keyword>
<dbReference type="PANTHER" id="PTHR23333">
    <property type="entry name" value="UBX DOMAIN CONTAINING PROTEIN"/>
    <property type="match status" value="1"/>
</dbReference>
<dbReference type="PANTHER" id="PTHR23333:SF4">
    <property type="entry name" value="UBX DOMAIN-CONTAINING PROTEIN 11"/>
    <property type="match status" value="1"/>
</dbReference>
<feature type="compositionally biased region" description="Low complexity" evidence="2">
    <location>
        <begin position="268"/>
        <end position="278"/>
    </location>
</feature>
<feature type="compositionally biased region" description="Low complexity" evidence="2">
    <location>
        <begin position="358"/>
        <end position="381"/>
    </location>
</feature>
<reference evidence="5" key="1">
    <citation type="journal article" date="2020" name="bioRxiv">
        <title>Comparative genomics of Chlamydomonas.</title>
        <authorList>
            <person name="Craig R.J."/>
            <person name="Hasan A.R."/>
            <person name="Ness R.W."/>
            <person name="Keightley P.D."/>
        </authorList>
    </citation>
    <scope>NUCLEOTIDE SEQUENCE</scope>
    <source>
        <strain evidence="5">CCAP 11/70</strain>
    </source>
</reference>
<comment type="caution">
    <text evidence="5">The sequence shown here is derived from an EMBL/GenBank/DDBJ whole genome shotgun (WGS) entry which is preliminary data.</text>
</comment>
<evidence type="ECO:0000256" key="1">
    <source>
        <dbReference type="SAM" id="Coils"/>
    </source>
</evidence>
<keyword evidence="6" id="KW-1185">Reference proteome</keyword>
<evidence type="ECO:0000313" key="6">
    <source>
        <dbReference type="Proteomes" id="UP000612055"/>
    </source>
</evidence>
<evidence type="ECO:0008006" key="7">
    <source>
        <dbReference type="Google" id="ProtNLM"/>
    </source>
</evidence>
<sequence>MAEHLYRKRIAPTPSPTNVDDLVSKNVLAQLRRDPPPRPPAAHHAPGAYDGASRPSAGPGGPSSANNGVEGADLIASMAKRLAALERDMKERGKLLEQVQADNTSLKGKLRVAEEEIAKRALAAIEPRGGGGGEGGDASAVMHLRSENSRLRAQLKYAWKQVAEMKGFLNDYGLVWVGEPEAEEQLARHGFGPTGAPHVSPAMASSGAGADGGQPSRPVRPSRVAGGAAGAAAAGEGAGRVVSAGAGPSPAPPLSSEASDVLRRKSHSGAAAGPSSAAAAGAGAGAAAAGLHKPAAAAERSRSLGPAAPGLSAAASAALGRAGDGPSAHAAAAAAPPREEAKRVQAFAAPAPAPAPAPSTSQPAPSSALPPANYGSSPAASSSLSSLKQGLPFSMQALMEKVDELNDLAEDGCGHIVSGGNGQHVLATRDAVNLVVYRDGLQIHTLPAKPFSDPATNAVLRDILDGYFPYVLKRDFPDGVPLRVVDRTHESIENSPMRRAGAAGGVGASGAGNIRSFGDIEVNAGAGDPESRDKFLSRLPQAVIKNGKVIEIRGDVSRMLGGGHGAADGGHKADNVSLIATPVDALLSTIQRNHVGPSLPPPSREGLVPATEVSTLQVKSMDGKQTYILKLKYDDTIGALRACINAHLAKAGQAGSKYEIRSAFPATAYADEKLTLRKAGLVPNATLFLRPIA</sequence>
<proteinExistence type="predicted"/>
<dbReference type="InterPro" id="IPR001012">
    <property type="entry name" value="UBX_dom"/>
</dbReference>
<evidence type="ECO:0000259" key="4">
    <source>
        <dbReference type="PROSITE" id="PS51399"/>
    </source>
</evidence>
<dbReference type="Proteomes" id="UP000612055">
    <property type="component" value="Unassembled WGS sequence"/>
</dbReference>
<gene>
    <name evidence="5" type="ORF">HYH03_013354</name>
</gene>
<feature type="compositionally biased region" description="Low complexity" evidence="2">
    <location>
        <begin position="224"/>
        <end position="259"/>
    </location>
</feature>
<evidence type="ECO:0000259" key="3">
    <source>
        <dbReference type="PROSITE" id="PS50033"/>
    </source>
</evidence>
<dbReference type="AlphaFoldDB" id="A0A836BUL3"/>
<feature type="coiled-coil region" evidence="1">
    <location>
        <begin position="82"/>
        <end position="116"/>
    </location>
</feature>
<protein>
    <recommendedName>
        <fullName evidence="7">SEP domain-containing protein</fullName>
    </recommendedName>
</protein>
<feature type="compositionally biased region" description="Low complexity" evidence="2">
    <location>
        <begin position="42"/>
        <end position="65"/>
    </location>
</feature>